<comment type="caution">
    <text evidence="1">The sequence shown here is derived from an EMBL/GenBank/DDBJ whole genome shotgun (WGS) entry which is preliminary data.</text>
</comment>
<dbReference type="Proteomes" id="UP001432322">
    <property type="component" value="Unassembled WGS sequence"/>
</dbReference>
<dbReference type="EMBL" id="BTSY01000006">
    <property type="protein sequence ID" value="GMT34779.1"/>
    <property type="molecule type" value="Genomic_DNA"/>
</dbReference>
<dbReference type="AlphaFoldDB" id="A0AAV5WZ73"/>
<gene>
    <name evidence="1" type="ORF">PFISCL1PPCAC_26076</name>
</gene>
<evidence type="ECO:0000313" key="2">
    <source>
        <dbReference type="Proteomes" id="UP001432322"/>
    </source>
</evidence>
<name>A0AAV5WZ73_9BILA</name>
<sequence length="123" mass="14044">RALAPSRLAIVLSVASNTDMPHEMDRQQAAQAQQLMMQQQQYSQYAHNQNQHWQQPTQNMAYANFGMATNVDYEKTGNGEAAAYGYAAMDPNDYYAANQRAQQYMQQQFQANPAMFAQQQQQQ</sequence>
<proteinExistence type="predicted"/>
<protein>
    <submittedName>
        <fullName evidence="1">Uncharacterized protein</fullName>
    </submittedName>
</protein>
<evidence type="ECO:0000313" key="1">
    <source>
        <dbReference type="EMBL" id="GMT34779.1"/>
    </source>
</evidence>
<accession>A0AAV5WZ73</accession>
<organism evidence="1 2">
    <name type="scientific">Pristionchus fissidentatus</name>
    <dbReference type="NCBI Taxonomy" id="1538716"/>
    <lineage>
        <taxon>Eukaryota</taxon>
        <taxon>Metazoa</taxon>
        <taxon>Ecdysozoa</taxon>
        <taxon>Nematoda</taxon>
        <taxon>Chromadorea</taxon>
        <taxon>Rhabditida</taxon>
        <taxon>Rhabditina</taxon>
        <taxon>Diplogasteromorpha</taxon>
        <taxon>Diplogasteroidea</taxon>
        <taxon>Neodiplogasteridae</taxon>
        <taxon>Pristionchus</taxon>
    </lineage>
</organism>
<feature type="non-terminal residue" evidence="1">
    <location>
        <position position="123"/>
    </location>
</feature>
<keyword evidence="2" id="KW-1185">Reference proteome</keyword>
<feature type="non-terminal residue" evidence="1">
    <location>
        <position position="1"/>
    </location>
</feature>
<reference evidence="1" key="1">
    <citation type="submission" date="2023-10" db="EMBL/GenBank/DDBJ databases">
        <title>Genome assembly of Pristionchus species.</title>
        <authorList>
            <person name="Yoshida K."/>
            <person name="Sommer R.J."/>
        </authorList>
    </citation>
    <scope>NUCLEOTIDE SEQUENCE</scope>
    <source>
        <strain evidence="1">RS5133</strain>
    </source>
</reference>